<sequence>MYFAKSLSSFVVSALLATTALGSAIPVPRQPAVDIAARDEIKAARDESIADMIRKRADQCLSEMKRRRTAMDVSIGQVKFGINDDTIDTVGLATCFGIAVVGTWADGTSGEFDRAMSHTYADYADDNTVIEAFQELVQTVVTAKDGGLSIERVVMVAPDPASYNDGQWSQEEIDQYNEEYAAYVGTITQNFGVAPEEKTHDYKESWRLSIKSDKTIECGPEGGDNKC</sequence>
<protein>
    <submittedName>
        <fullName evidence="2">Uncharacterized protein</fullName>
    </submittedName>
</protein>
<dbReference type="AlphaFoldDB" id="A0A9W8N4U2"/>
<reference evidence="2" key="1">
    <citation type="submission" date="2022-07" db="EMBL/GenBank/DDBJ databases">
        <title>Genome Sequence of Xylaria arbuscula.</title>
        <authorList>
            <person name="Buettner E."/>
        </authorList>
    </citation>
    <scope>NUCLEOTIDE SEQUENCE</scope>
    <source>
        <strain evidence="2">VT107</strain>
    </source>
</reference>
<comment type="caution">
    <text evidence="2">The sequence shown here is derived from an EMBL/GenBank/DDBJ whole genome shotgun (WGS) entry which is preliminary data.</text>
</comment>
<accession>A0A9W8N4U2</accession>
<gene>
    <name evidence="2" type="ORF">NPX13_g10432</name>
</gene>
<evidence type="ECO:0000313" key="3">
    <source>
        <dbReference type="Proteomes" id="UP001148614"/>
    </source>
</evidence>
<dbReference type="EMBL" id="JANPWZ010002942">
    <property type="protein sequence ID" value="KAJ3555096.1"/>
    <property type="molecule type" value="Genomic_DNA"/>
</dbReference>
<organism evidence="2 3">
    <name type="scientific">Xylaria arbuscula</name>
    <dbReference type="NCBI Taxonomy" id="114810"/>
    <lineage>
        <taxon>Eukaryota</taxon>
        <taxon>Fungi</taxon>
        <taxon>Dikarya</taxon>
        <taxon>Ascomycota</taxon>
        <taxon>Pezizomycotina</taxon>
        <taxon>Sordariomycetes</taxon>
        <taxon>Xylariomycetidae</taxon>
        <taxon>Xylariales</taxon>
        <taxon>Xylariaceae</taxon>
        <taxon>Xylaria</taxon>
    </lineage>
</organism>
<proteinExistence type="predicted"/>
<keyword evidence="1" id="KW-0732">Signal</keyword>
<evidence type="ECO:0000313" key="2">
    <source>
        <dbReference type="EMBL" id="KAJ3555096.1"/>
    </source>
</evidence>
<dbReference type="OrthoDB" id="4655630at2759"/>
<keyword evidence="3" id="KW-1185">Reference proteome</keyword>
<feature type="signal peptide" evidence="1">
    <location>
        <begin position="1"/>
        <end position="22"/>
    </location>
</feature>
<feature type="chain" id="PRO_5040764887" evidence="1">
    <location>
        <begin position="23"/>
        <end position="227"/>
    </location>
</feature>
<evidence type="ECO:0000256" key="1">
    <source>
        <dbReference type="SAM" id="SignalP"/>
    </source>
</evidence>
<name>A0A9W8N4U2_9PEZI</name>
<dbReference type="Proteomes" id="UP001148614">
    <property type="component" value="Unassembled WGS sequence"/>
</dbReference>